<dbReference type="EMBL" id="FNIN01000001">
    <property type="protein sequence ID" value="SDN20210.1"/>
    <property type="molecule type" value="Genomic_DNA"/>
</dbReference>
<evidence type="ECO:0000259" key="2">
    <source>
        <dbReference type="Pfam" id="PF23572"/>
    </source>
</evidence>
<gene>
    <name evidence="3" type="ORF">SAMN04488516_1019</name>
</gene>
<dbReference type="Proteomes" id="UP000199602">
    <property type="component" value="Unassembled WGS sequence"/>
</dbReference>
<dbReference type="STRING" id="206665.SAMN04488516_1019"/>
<dbReference type="InterPro" id="IPR004993">
    <property type="entry name" value="GH3"/>
</dbReference>
<name>A0A1G9ZFL3_9BACT</name>
<feature type="domain" description="GH3 C-terminal" evidence="2">
    <location>
        <begin position="412"/>
        <end position="522"/>
    </location>
</feature>
<dbReference type="PANTHER" id="PTHR31901:SF9">
    <property type="entry name" value="GH3 DOMAIN-CONTAINING PROTEIN"/>
    <property type="match status" value="1"/>
</dbReference>
<organism evidence="3 4">
    <name type="scientific">Desulfonauticus submarinus</name>
    <dbReference type="NCBI Taxonomy" id="206665"/>
    <lineage>
        <taxon>Bacteria</taxon>
        <taxon>Pseudomonadati</taxon>
        <taxon>Thermodesulfobacteriota</taxon>
        <taxon>Desulfovibrionia</taxon>
        <taxon>Desulfovibrionales</taxon>
        <taxon>Desulfonauticaceae</taxon>
        <taxon>Desulfonauticus</taxon>
    </lineage>
</organism>
<dbReference type="PANTHER" id="PTHR31901">
    <property type="entry name" value="GH3 DOMAIN-CONTAINING PROTEIN"/>
    <property type="match status" value="1"/>
</dbReference>
<dbReference type="AlphaFoldDB" id="A0A1G9ZFL3"/>
<dbReference type="OrthoDB" id="5678283at2"/>
<sequence length="535" mass="60760">MNIKKFKQICKNCHSIQKELLFSIIKENKNSLFGQKHHFSKIKTIQDFRNYVNPTNWRDIEPYTISSFQGKPHQLFKGDPKVFIVTSGTTGKEKILPESPKGLEVKNLITKLRIEALKEIFPKISEGMMLPLVNKILFPPSKKNIPVGCASGISLIKAPKALIRTCAYPLEILDIKDPLALDYTLMRFALTQDVRLIIGNNAARLKQLVNTVIKYQDIILKDIANGTLSSIFNIPTKIRKSLNPFLRPQPQQANLLKHQMIKNKSPLTPKNYWPNLQVISCWLGGSVGRYVETIRNMFPNISFMDCGYGASEGKFTIPLKAETPAAPLAVFGIFFEFCLPDDKKNFLLAHELEKGKVYEMYITTWSGLYRYAMHDLVRVESFTGTTPNIIFESKSGEIANICGEKSSPLLISKAVNKMQKNLSIGITHWCMVVDNKNFCYLFCIELKTIPDSINSLLKKISEEIEKQLFGDGLLPYGVFRKQNFLNAAKVILMKPGWYEAWKSSKLKPGDTGNQLKLPLICKKIPLPEYILNNKF</sequence>
<dbReference type="GO" id="GO:0016881">
    <property type="term" value="F:acid-amino acid ligase activity"/>
    <property type="evidence" value="ECO:0007669"/>
    <property type="project" value="TreeGrafter"/>
</dbReference>
<dbReference type="Pfam" id="PF03321">
    <property type="entry name" value="GH3"/>
    <property type="match status" value="1"/>
</dbReference>
<evidence type="ECO:0000313" key="4">
    <source>
        <dbReference type="Proteomes" id="UP000199602"/>
    </source>
</evidence>
<dbReference type="InterPro" id="IPR055377">
    <property type="entry name" value="GH3_M"/>
</dbReference>
<dbReference type="Pfam" id="PF23571">
    <property type="entry name" value="GH3_M"/>
    <property type="match status" value="1"/>
</dbReference>
<dbReference type="InterPro" id="IPR055378">
    <property type="entry name" value="GH3_C"/>
</dbReference>
<dbReference type="Pfam" id="PF23572">
    <property type="entry name" value="GH3_C"/>
    <property type="match status" value="1"/>
</dbReference>
<dbReference type="GO" id="GO:0005737">
    <property type="term" value="C:cytoplasm"/>
    <property type="evidence" value="ECO:0007669"/>
    <property type="project" value="TreeGrafter"/>
</dbReference>
<feature type="domain" description="GH3 middle" evidence="1">
    <location>
        <begin position="332"/>
        <end position="393"/>
    </location>
</feature>
<reference evidence="3 4" key="1">
    <citation type="submission" date="2016-10" db="EMBL/GenBank/DDBJ databases">
        <authorList>
            <person name="de Groot N.N."/>
        </authorList>
    </citation>
    <scope>NUCLEOTIDE SEQUENCE [LARGE SCALE GENOMIC DNA]</scope>
    <source>
        <strain evidence="3 4">DSM 15269</strain>
    </source>
</reference>
<evidence type="ECO:0000313" key="3">
    <source>
        <dbReference type="EMBL" id="SDN20210.1"/>
    </source>
</evidence>
<keyword evidence="4" id="KW-1185">Reference proteome</keyword>
<dbReference type="RefSeq" id="WP_092061480.1">
    <property type="nucleotide sequence ID" value="NZ_FNIN01000001.1"/>
</dbReference>
<evidence type="ECO:0000259" key="1">
    <source>
        <dbReference type="Pfam" id="PF23571"/>
    </source>
</evidence>
<protein>
    <submittedName>
        <fullName evidence="3">GH3 auxin-responsive promoter</fullName>
    </submittedName>
</protein>
<proteinExistence type="predicted"/>
<accession>A0A1G9ZFL3</accession>